<feature type="compositionally biased region" description="Low complexity" evidence="3">
    <location>
        <begin position="350"/>
        <end position="368"/>
    </location>
</feature>
<gene>
    <name evidence="6" type="ordered locus">MODMU_2194</name>
</gene>
<evidence type="ECO:0000313" key="7">
    <source>
        <dbReference type="Proteomes" id="UP000006461"/>
    </source>
</evidence>
<dbReference type="Proteomes" id="UP000006461">
    <property type="component" value="Chromosome"/>
</dbReference>
<evidence type="ECO:0000259" key="4">
    <source>
        <dbReference type="Pfam" id="PF01232"/>
    </source>
</evidence>
<feature type="compositionally biased region" description="Basic residues" evidence="3">
    <location>
        <begin position="401"/>
        <end position="412"/>
    </location>
</feature>
<dbReference type="SUPFAM" id="SSF48179">
    <property type="entry name" value="6-phosphogluconate dehydrogenase C-terminal domain-like"/>
    <property type="match status" value="1"/>
</dbReference>
<dbReference type="PATRIC" id="fig|477641.3.peg.2088"/>
<reference evidence="6 7" key="1">
    <citation type="journal article" date="2012" name="J. Bacteriol.">
        <title>Genome Sequence of Radiation-Resistant Modestobacter marinus Strain BC501, a Representative Actinobacterium That Thrives on Calcareous Stone Surfaces.</title>
        <authorList>
            <person name="Normand P."/>
            <person name="Gury J."/>
            <person name="Pujic P."/>
            <person name="Chouaia B."/>
            <person name="Crotti E."/>
            <person name="Brusetti L."/>
            <person name="Daffonchio D."/>
            <person name="Vacherie B."/>
            <person name="Barbe V."/>
            <person name="Medigue C."/>
            <person name="Calteau A."/>
            <person name="Ghodhbane-Gtari F."/>
            <person name="Essoussi I."/>
            <person name="Nouioui I."/>
            <person name="Abbassi-Ghozzi I."/>
            <person name="Gtari M."/>
        </authorList>
    </citation>
    <scope>NUCLEOTIDE SEQUENCE [LARGE SCALE GENOMIC DNA]</scope>
    <source>
        <strain evidence="7">BC 501</strain>
    </source>
</reference>
<dbReference type="Pfam" id="PF08125">
    <property type="entry name" value="Mannitol_dh_C"/>
    <property type="match status" value="1"/>
</dbReference>
<feature type="domain" description="Mannitol dehydrogenase C-terminal" evidence="5">
    <location>
        <begin position="242"/>
        <end position="346"/>
    </location>
</feature>
<proteinExistence type="predicted"/>
<dbReference type="KEGG" id="mmar:MODMU_2194"/>
<dbReference type="InterPro" id="IPR000669">
    <property type="entry name" value="Mannitol_DH"/>
</dbReference>
<evidence type="ECO:0000256" key="1">
    <source>
        <dbReference type="ARBA" id="ARBA00023002"/>
    </source>
</evidence>
<dbReference type="Gene3D" id="1.10.1040.10">
    <property type="entry name" value="N-(1-d-carboxylethyl)-l-norvaline Dehydrogenase, domain 2"/>
    <property type="match status" value="1"/>
</dbReference>
<evidence type="ECO:0000259" key="5">
    <source>
        <dbReference type="Pfam" id="PF08125"/>
    </source>
</evidence>
<organism evidence="6 7">
    <name type="scientific">Modestobacter italicus (strain DSM 44449 / CECT 9708 / BC 501)</name>
    <dbReference type="NCBI Taxonomy" id="2732864"/>
    <lineage>
        <taxon>Bacteria</taxon>
        <taxon>Bacillati</taxon>
        <taxon>Actinomycetota</taxon>
        <taxon>Actinomycetes</taxon>
        <taxon>Geodermatophilales</taxon>
        <taxon>Geodermatophilaceae</taxon>
        <taxon>Modestobacter</taxon>
    </lineage>
</organism>
<feature type="region of interest" description="Disordered" evidence="3">
    <location>
        <begin position="348"/>
        <end position="412"/>
    </location>
</feature>
<dbReference type="GO" id="GO:0008866">
    <property type="term" value="F:fructuronate reductase activity"/>
    <property type="evidence" value="ECO:0007669"/>
    <property type="project" value="UniProtKB-EC"/>
</dbReference>
<name>I4EW66_MODI5</name>
<keyword evidence="7" id="KW-1185">Reference proteome</keyword>
<comment type="catalytic activity">
    <reaction evidence="2">
        <text>D-mannitol 1-phosphate + NAD(+) = beta-D-fructose 6-phosphate + NADH + H(+)</text>
        <dbReference type="Rhea" id="RHEA:19661"/>
        <dbReference type="ChEBI" id="CHEBI:15378"/>
        <dbReference type="ChEBI" id="CHEBI:57540"/>
        <dbReference type="ChEBI" id="CHEBI:57634"/>
        <dbReference type="ChEBI" id="CHEBI:57945"/>
        <dbReference type="ChEBI" id="CHEBI:61381"/>
        <dbReference type="EC" id="1.1.1.17"/>
    </reaction>
</comment>
<feature type="compositionally biased region" description="Low complexity" evidence="3">
    <location>
        <begin position="386"/>
        <end position="396"/>
    </location>
</feature>
<dbReference type="InterPro" id="IPR008927">
    <property type="entry name" value="6-PGluconate_DH-like_C_sf"/>
</dbReference>
<dbReference type="PRINTS" id="PR00084">
    <property type="entry name" value="MTLDHDRGNASE"/>
</dbReference>
<evidence type="ECO:0000256" key="3">
    <source>
        <dbReference type="SAM" id="MobiDB-lite"/>
    </source>
</evidence>
<dbReference type="EMBL" id="FO203431">
    <property type="protein sequence ID" value="CCH87629.1"/>
    <property type="molecule type" value="Genomic_DNA"/>
</dbReference>
<dbReference type="InterPro" id="IPR013328">
    <property type="entry name" value="6PGD_dom2"/>
</dbReference>
<dbReference type="Pfam" id="PF01232">
    <property type="entry name" value="Mannitol_dh"/>
    <property type="match status" value="1"/>
</dbReference>
<evidence type="ECO:0000313" key="6">
    <source>
        <dbReference type="EMBL" id="CCH87629.1"/>
    </source>
</evidence>
<dbReference type="InterPro" id="IPR036291">
    <property type="entry name" value="NAD(P)-bd_dom_sf"/>
</dbReference>
<dbReference type="STRING" id="477641.MODMU_2194"/>
<dbReference type="OMA" id="PWEQMKL"/>
<dbReference type="InterPro" id="IPR013131">
    <property type="entry name" value="Mannitol_DH_N"/>
</dbReference>
<dbReference type="HOGENOM" id="CLU_027324_0_0_11"/>
<keyword evidence="1 6" id="KW-0560">Oxidoreductase</keyword>
<sequence>MSSLRRGTAAPPVRMVHLGLGSFSRAHQAWYTDRAGDDWGIAAFTGRRPDLARALAAQDGLYTLVTRGAGGDEFSVVRSLVRAHAADEQDAWLRYLGSPDVRVVTVTVTEAGYGTAADGAPARLLAGLRARRAADAGPVTLVPCDNLPGNGAVLGAALQHLMAETDPAMADWLREQVSVATTVVDRITPAPTDDDRRAVLAGTGVDDRCPVATEPFSEWVLAGAFPGGRPAWETAGAVLTADVTPFEDRKLWLLNGAHSLLAYAGPLRGWTTVAEAVTDPVCAGWVQEWWDTCAPHLDLPVDDVARYRAALLARFADPRIRHSLAQIAADGSQKLPVRLLPVLRRDAGERPAAAARRPAPRGLAGAPRVWRQHPGAGRAGRRAATARRLGPARARGAGPGPRRRPRPGRRGR</sequence>
<evidence type="ECO:0000256" key="2">
    <source>
        <dbReference type="ARBA" id="ARBA00048615"/>
    </source>
</evidence>
<feature type="domain" description="Mannitol dehydrogenase N-terminal" evidence="4">
    <location>
        <begin position="14"/>
        <end position="233"/>
    </location>
</feature>
<dbReference type="AlphaFoldDB" id="I4EW66"/>
<dbReference type="eggNOG" id="COG0246">
    <property type="taxonomic scope" value="Bacteria"/>
</dbReference>
<dbReference type="InterPro" id="IPR050988">
    <property type="entry name" value="Mannitol_DH/Oxidoreductase"/>
</dbReference>
<dbReference type="SUPFAM" id="SSF51735">
    <property type="entry name" value="NAD(P)-binding Rossmann-fold domains"/>
    <property type="match status" value="1"/>
</dbReference>
<dbReference type="InterPro" id="IPR013118">
    <property type="entry name" value="Mannitol_DH_C"/>
</dbReference>
<dbReference type="PANTHER" id="PTHR43362">
    <property type="entry name" value="MANNITOL DEHYDROGENASE DSF1-RELATED"/>
    <property type="match status" value="1"/>
</dbReference>
<accession>I4EW66</accession>
<dbReference type="Gene3D" id="3.40.50.720">
    <property type="entry name" value="NAD(P)-binding Rossmann-like Domain"/>
    <property type="match status" value="1"/>
</dbReference>
<dbReference type="GO" id="GO:0008926">
    <property type="term" value="F:mannitol-1-phosphate 5-dehydrogenase activity"/>
    <property type="evidence" value="ECO:0007669"/>
    <property type="project" value="UniProtKB-EC"/>
</dbReference>
<dbReference type="PANTHER" id="PTHR43362:SF1">
    <property type="entry name" value="MANNITOL DEHYDROGENASE 2-RELATED"/>
    <property type="match status" value="1"/>
</dbReference>
<dbReference type="EC" id="1.1.1.57" evidence="6"/>
<protein>
    <submittedName>
        <fullName evidence="6">Fructuronate reductase</fullName>
        <ecNumber evidence="6">1.1.1.57</ecNumber>
    </submittedName>
</protein>